<feature type="transmembrane region" description="Helical" evidence="1">
    <location>
        <begin position="21"/>
        <end position="45"/>
    </location>
</feature>
<feature type="transmembrane region" description="Helical" evidence="1">
    <location>
        <begin position="111"/>
        <end position="130"/>
    </location>
</feature>
<evidence type="ECO:0000256" key="1">
    <source>
        <dbReference type="SAM" id="Phobius"/>
    </source>
</evidence>
<keyword evidence="3" id="KW-1185">Reference proteome</keyword>
<evidence type="ECO:0008006" key="4">
    <source>
        <dbReference type="Google" id="ProtNLM"/>
    </source>
</evidence>
<protein>
    <recommendedName>
        <fullName evidence="4">TIGR04086 family membrane protein</fullName>
    </recommendedName>
</protein>
<dbReference type="Proteomes" id="UP000317429">
    <property type="component" value="Chromosome"/>
</dbReference>
<organism evidence="2 3">
    <name type="scientific">Pirellulimonas nuda</name>
    <dbReference type="NCBI Taxonomy" id="2528009"/>
    <lineage>
        <taxon>Bacteria</taxon>
        <taxon>Pseudomonadati</taxon>
        <taxon>Planctomycetota</taxon>
        <taxon>Planctomycetia</taxon>
        <taxon>Pirellulales</taxon>
        <taxon>Lacipirellulaceae</taxon>
        <taxon>Pirellulimonas</taxon>
    </lineage>
</organism>
<dbReference type="RefSeq" id="WP_145290889.1">
    <property type="nucleotide sequence ID" value="NZ_CP036291.1"/>
</dbReference>
<evidence type="ECO:0000313" key="3">
    <source>
        <dbReference type="Proteomes" id="UP000317429"/>
    </source>
</evidence>
<dbReference type="EMBL" id="CP036291">
    <property type="protein sequence ID" value="QDU91100.1"/>
    <property type="molecule type" value="Genomic_DNA"/>
</dbReference>
<proteinExistence type="predicted"/>
<reference evidence="2 3" key="1">
    <citation type="submission" date="2019-02" db="EMBL/GenBank/DDBJ databases">
        <title>Deep-cultivation of Planctomycetes and their phenomic and genomic characterization uncovers novel biology.</title>
        <authorList>
            <person name="Wiegand S."/>
            <person name="Jogler M."/>
            <person name="Boedeker C."/>
            <person name="Pinto D."/>
            <person name="Vollmers J."/>
            <person name="Rivas-Marin E."/>
            <person name="Kohn T."/>
            <person name="Peeters S.H."/>
            <person name="Heuer A."/>
            <person name="Rast P."/>
            <person name="Oberbeckmann S."/>
            <person name="Bunk B."/>
            <person name="Jeske O."/>
            <person name="Meyerdierks A."/>
            <person name="Storesund J.E."/>
            <person name="Kallscheuer N."/>
            <person name="Luecker S."/>
            <person name="Lage O.M."/>
            <person name="Pohl T."/>
            <person name="Merkel B.J."/>
            <person name="Hornburger P."/>
            <person name="Mueller R.-W."/>
            <person name="Bruemmer F."/>
            <person name="Labrenz M."/>
            <person name="Spormann A.M."/>
            <person name="Op den Camp H."/>
            <person name="Overmann J."/>
            <person name="Amann R."/>
            <person name="Jetten M.S.M."/>
            <person name="Mascher T."/>
            <person name="Medema M.H."/>
            <person name="Devos D.P."/>
            <person name="Kaster A.-K."/>
            <person name="Ovreas L."/>
            <person name="Rohde M."/>
            <person name="Galperin M.Y."/>
            <person name="Jogler C."/>
        </authorList>
    </citation>
    <scope>NUCLEOTIDE SEQUENCE [LARGE SCALE GENOMIC DNA]</scope>
    <source>
        <strain evidence="2 3">Pla175</strain>
    </source>
</reference>
<keyword evidence="1" id="KW-0812">Transmembrane</keyword>
<sequence length="133" mass="12739">MSTPTTPRQEGPSPGQAGSSFALITAIWATAAVASLLACVNPRGISIDKLVQQDPEAAAAALSVVMTLGALIGAVAGSGGTKPGRGAMLGAAAGAVVALAALLISNSPAGLAGQGVAVVVPLAVAIALRVRAY</sequence>
<gene>
    <name evidence="2" type="ORF">Pla175_45180</name>
</gene>
<feature type="transmembrane region" description="Helical" evidence="1">
    <location>
        <begin position="87"/>
        <end position="105"/>
    </location>
</feature>
<evidence type="ECO:0000313" key="2">
    <source>
        <dbReference type="EMBL" id="QDU91100.1"/>
    </source>
</evidence>
<dbReference type="KEGG" id="pnd:Pla175_45180"/>
<feature type="transmembrane region" description="Helical" evidence="1">
    <location>
        <begin position="57"/>
        <end position="75"/>
    </location>
</feature>
<keyword evidence="1" id="KW-1133">Transmembrane helix</keyword>
<name>A0A518DHZ0_9BACT</name>
<keyword evidence="1" id="KW-0472">Membrane</keyword>
<dbReference type="AlphaFoldDB" id="A0A518DHZ0"/>
<accession>A0A518DHZ0</accession>